<evidence type="ECO:0000313" key="1">
    <source>
        <dbReference type="EMBL" id="SHG65566.1"/>
    </source>
</evidence>
<dbReference type="AlphaFoldDB" id="A0A1M5LKT1"/>
<sequence>MGEKNSQLLDSLFKNVSSENELMRIENVLQSNNFTIYL</sequence>
<dbReference type="EMBL" id="FQWF01000008">
    <property type="protein sequence ID" value="SHG65566.1"/>
    <property type="molecule type" value="Genomic_DNA"/>
</dbReference>
<keyword evidence="2" id="KW-1185">Reference proteome</keyword>
<dbReference type="STRING" id="229205.SAMN05444372_108110"/>
<proteinExistence type="predicted"/>
<dbReference type="Proteomes" id="UP000184020">
    <property type="component" value="Unassembled WGS sequence"/>
</dbReference>
<organism evidence="1 2">
    <name type="scientific">Flavobacterium micromati</name>
    <dbReference type="NCBI Taxonomy" id="229205"/>
    <lineage>
        <taxon>Bacteria</taxon>
        <taxon>Pseudomonadati</taxon>
        <taxon>Bacteroidota</taxon>
        <taxon>Flavobacteriia</taxon>
        <taxon>Flavobacteriales</taxon>
        <taxon>Flavobacteriaceae</taxon>
        <taxon>Flavobacterium</taxon>
    </lineage>
</organism>
<name>A0A1M5LKT1_9FLAO</name>
<evidence type="ECO:0000313" key="2">
    <source>
        <dbReference type="Proteomes" id="UP000184020"/>
    </source>
</evidence>
<protein>
    <submittedName>
        <fullName evidence="1">Uncharacterized protein</fullName>
    </submittedName>
</protein>
<gene>
    <name evidence="1" type="ORF">SAMN05444372_108110</name>
</gene>
<accession>A0A1M5LKT1</accession>
<reference evidence="2" key="1">
    <citation type="submission" date="2016-11" db="EMBL/GenBank/DDBJ databases">
        <authorList>
            <person name="Varghese N."/>
            <person name="Submissions S."/>
        </authorList>
    </citation>
    <scope>NUCLEOTIDE SEQUENCE [LARGE SCALE GENOMIC DNA]</scope>
    <source>
        <strain evidence="2">DSM 17659</strain>
    </source>
</reference>